<evidence type="ECO:0000256" key="4">
    <source>
        <dbReference type="PROSITE-ProRule" id="PRU01343"/>
    </source>
</evidence>
<dbReference type="Proteomes" id="UP001153555">
    <property type="component" value="Unassembled WGS sequence"/>
</dbReference>
<feature type="domain" description="GRF-type" evidence="6">
    <location>
        <begin position="9"/>
        <end position="51"/>
    </location>
</feature>
<keyword evidence="8" id="KW-1185">Reference proteome</keyword>
<gene>
    <name evidence="7" type="ORF">SHERM_01276</name>
</gene>
<accession>A0A9N7MX35</accession>
<reference evidence="7" key="1">
    <citation type="submission" date="2019-12" db="EMBL/GenBank/DDBJ databases">
        <authorList>
            <person name="Scholes J."/>
        </authorList>
    </citation>
    <scope>NUCLEOTIDE SEQUENCE</scope>
</reference>
<keyword evidence="1" id="KW-0479">Metal-binding</keyword>
<dbReference type="AlphaFoldDB" id="A0A9N7MX35"/>
<keyword evidence="3" id="KW-0862">Zinc</keyword>
<dbReference type="Pfam" id="PF06839">
    <property type="entry name" value="Zn_ribbon_GRF"/>
    <property type="match status" value="1"/>
</dbReference>
<evidence type="ECO:0000259" key="6">
    <source>
        <dbReference type="PROSITE" id="PS51999"/>
    </source>
</evidence>
<evidence type="ECO:0000313" key="7">
    <source>
        <dbReference type="EMBL" id="CAA0818423.1"/>
    </source>
</evidence>
<name>A0A9N7MX35_STRHE</name>
<keyword evidence="2 4" id="KW-0863">Zinc-finger</keyword>
<dbReference type="OrthoDB" id="2822301at2759"/>
<keyword evidence="5" id="KW-0472">Membrane</keyword>
<dbReference type="InterPro" id="IPR010666">
    <property type="entry name" value="Znf_GRF"/>
</dbReference>
<evidence type="ECO:0000313" key="8">
    <source>
        <dbReference type="Proteomes" id="UP001153555"/>
    </source>
</evidence>
<evidence type="ECO:0000256" key="5">
    <source>
        <dbReference type="SAM" id="Phobius"/>
    </source>
</evidence>
<dbReference type="PROSITE" id="PS51999">
    <property type="entry name" value="ZF_GRF"/>
    <property type="match status" value="1"/>
</dbReference>
<protein>
    <recommendedName>
        <fullName evidence="6">GRF-type domain-containing protein</fullName>
    </recommendedName>
</protein>
<dbReference type="GO" id="GO:0008270">
    <property type="term" value="F:zinc ion binding"/>
    <property type="evidence" value="ECO:0007669"/>
    <property type="project" value="UniProtKB-KW"/>
</dbReference>
<keyword evidence="5" id="KW-1133">Transmembrane helix</keyword>
<proteinExistence type="predicted"/>
<keyword evidence="5" id="KW-0812">Transmembrane</keyword>
<dbReference type="EMBL" id="CACSLK010016925">
    <property type="protein sequence ID" value="CAA0818423.1"/>
    <property type="molecule type" value="Genomic_DNA"/>
</dbReference>
<dbReference type="PANTHER" id="PTHR33248">
    <property type="entry name" value="ZINC ION-BINDING PROTEIN"/>
    <property type="match status" value="1"/>
</dbReference>
<sequence>MDGNGVVFCRCGLVAKLTTCWKDDNPGRRFLSCPLYPRVDRCNFFRWHDPEMGARAVAVIPGLLHNANAKEIEIRRLKKQLFYMQIGGIVLMVLWLYGLMKV</sequence>
<feature type="transmembrane region" description="Helical" evidence="5">
    <location>
        <begin position="81"/>
        <end position="100"/>
    </location>
</feature>
<evidence type="ECO:0000256" key="1">
    <source>
        <dbReference type="ARBA" id="ARBA00022723"/>
    </source>
</evidence>
<evidence type="ECO:0000256" key="3">
    <source>
        <dbReference type="ARBA" id="ARBA00022833"/>
    </source>
</evidence>
<comment type="caution">
    <text evidence="7">The sequence shown here is derived from an EMBL/GenBank/DDBJ whole genome shotgun (WGS) entry which is preliminary data.</text>
</comment>
<evidence type="ECO:0000256" key="2">
    <source>
        <dbReference type="ARBA" id="ARBA00022771"/>
    </source>
</evidence>
<organism evidence="7 8">
    <name type="scientific">Striga hermonthica</name>
    <name type="common">Purple witchweed</name>
    <name type="synonym">Buchnera hermonthica</name>
    <dbReference type="NCBI Taxonomy" id="68872"/>
    <lineage>
        <taxon>Eukaryota</taxon>
        <taxon>Viridiplantae</taxon>
        <taxon>Streptophyta</taxon>
        <taxon>Embryophyta</taxon>
        <taxon>Tracheophyta</taxon>
        <taxon>Spermatophyta</taxon>
        <taxon>Magnoliopsida</taxon>
        <taxon>eudicotyledons</taxon>
        <taxon>Gunneridae</taxon>
        <taxon>Pentapetalae</taxon>
        <taxon>asterids</taxon>
        <taxon>lamiids</taxon>
        <taxon>Lamiales</taxon>
        <taxon>Orobanchaceae</taxon>
        <taxon>Buchnereae</taxon>
        <taxon>Striga</taxon>
    </lineage>
</organism>